<sequence length="708" mass="78840">MALLIIYPGQLQDLYYRSSRGDIGETDDDMDYSDGDEADNDDNNLDNDSCSSTCDLFDKTSLSMSQVPTGSTSKSLPTSPYSDPREAFEHIQKELGLFDVGAVKSLLEHMITYLEEVLLPRQDAANSLSLPTSKNPILERSRLSLKDMDLLSIYVDLGRPNTPSAYFNFDKDGDDLWVCLRHHLCLDPGFRMNHVKRIIRRFGSYHAATGKIDVHLRTPKHLAVLCRIDPIKASRITDLKVALGWSPSSAELTELASLARSLDLKILSMTGKCSGAGSSSALSRSLAATQADTALVRDIIRSCNQLATVTINWDSDLDAATLVQEASLEGHSLQFLTIKTGRQEVLTVMFKSHLGIKHVISELGDLPLESRGSFLARKVQNLTIGPCILSTNKDQAIVWKADLFSAIQENCSLTSLTINCKAQDFSSIFDALQSMLCKLDNPLTYRHSIRFITLMDPQADTAAQFSLAPLNHQSPAVVDVTVGTIGSAHFSVIQNYGSFIRVLNLFDDAAESSGLFKFFTRSKPTHLVSLMLNVTKLSCQSGMDLRTVTTLSKNTFKQLTLIGLPKNPEAISSLLDAIQCLRGCQILLTRTGPASMETWIKRVRGVAHESSRVFDFETPDEVRLMVHELSPFGFALLKSTFDRSKSIVMKRRRRRRGILDERFDSDRSKRIVMRRKKRTHIILDKGVDSLFMADTVVDHYKGGQFSFY</sequence>
<evidence type="ECO:0000256" key="1">
    <source>
        <dbReference type="SAM" id="MobiDB-lite"/>
    </source>
</evidence>
<evidence type="ECO:0000313" key="2">
    <source>
        <dbReference type="EMBL" id="KAG0274921.1"/>
    </source>
</evidence>
<gene>
    <name evidence="2" type="ORF">BGZ95_009341</name>
</gene>
<proteinExistence type="predicted"/>
<feature type="region of interest" description="Disordered" evidence="1">
    <location>
        <begin position="64"/>
        <end position="84"/>
    </location>
</feature>
<accession>A0AAD4H7Y3</accession>
<feature type="region of interest" description="Disordered" evidence="1">
    <location>
        <begin position="22"/>
        <end position="48"/>
    </location>
</feature>
<dbReference type="EMBL" id="JAAAIL010000546">
    <property type="protein sequence ID" value="KAG0274921.1"/>
    <property type="molecule type" value="Genomic_DNA"/>
</dbReference>
<keyword evidence="3" id="KW-1185">Reference proteome</keyword>
<feature type="compositionally biased region" description="Acidic residues" evidence="1">
    <location>
        <begin position="24"/>
        <end position="45"/>
    </location>
</feature>
<name>A0AAD4H7Y3_9FUNG</name>
<evidence type="ECO:0000313" key="3">
    <source>
        <dbReference type="Proteomes" id="UP001194580"/>
    </source>
</evidence>
<organism evidence="2 3">
    <name type="scientific">Linnemannia exigua</name>
    <dbReference type="NCBI Taxonomy" id="604196"/>
    <lineage>
        <taxon>Eukaryota</taxon>
        <taxon>Fungi</taxon>
        <taxon>Fungi incertae sedis</taxon>
        <taxon>Mucoromycota</taxon>
        <taxon>Mortierellomycotina</taxon>
        <taxon>Mortierellomycetes</taxon>
        <taxon>Mortierellales</taxon>
        <taxon>Mortierellaceae</taxon>
        <taxon>Linnemannia</taxon>
    </lineage>
</organism>
<reference evidence="2" key="1">
    <citation type="journal article" date="2020" name="Fungal Divers.">
        <title>Resolving the Mortierellaceae phylogeny through synthesis of multi-gene phylogenetics and phylogenomics.</title>
        <authorList>
            <person name="Vandepol N."/>
            <person name="Liber J."/>
            <person name="Desiro A."/>
            <person name="Na H."/>
            <person name="Kennedy M."/>
            <person name="Barry K."/>
            <person name="Grigoriev I.V."/>
            <person name="Miller A.N."/>
            <person name="O'Donnell K."/>
            <person name="Stajich J.E."/>
            <person name="Bonito G."/>
        </authorList>
    </citation>
    <scope>NUCLEOTIDE SEQUENCE</scope>
    <source>
        <strain evidence="2">NRRL 28262</strain>
    </source>
</reference>
<protein>
    <submittedName>
        <fullName evidence="2">Uncharacterized protein</fullName>
    </submittedName>
</protein>
<comment type="caution">
    <text evidence="2">The sequence shown here is derived from an EMBL/GenBank/DDBJ whole genome shotgun (WGS) entry which is preliminary data.</text>
</comment>
<feature type="compositionally biased region" description="Polar residues" evidence="1">
    <location>
        <begin position="64"/>
        <end position="81"/>
    </location>
</feature>
<dbReference type="Proteomes" id="UP001194580">
    <property type="component" value="Unassembled WGS sequence"/>
</dbReference>
<dbReference type="AlphaFoldDB" id="A0AAD4H7Y3"/>